<dbReference type="AlphaFoldDB" id="A0A7S0WHG9"/>
<evidence type="ECO:0000259" key="2">
    <source>
        <dbReference type="PROSITE" id="PS51140"/>
    </source>
</evidence>
<feature type="domain" description="CUE" evidence="2">
    <location>
        <begin position="63"/>
        <end position="105"/>
    </location>
</feature>
<dbReference type="GO" id="GO:0043130">
    <property type="term" value="F:ubiquitin binding"/>
    <property type="evidence" value="ECO:0007669"/>
    <property type="project" value="InterPro"/>
</dbReference>
<name>A0A7S0WHG9_9CHLO</name>
<dbReference type="CDD" id="cd14279">
    <property type="entry name" value="CUE"/>
    <property type="match status" value="1"/>
</dbReference>
<reference evidence="3" key="1">
    <citation type="submission" date="2021-01" db="EMBL/GenBank/DDBJ databases">
        <authorList>
            <person name="Corre E."/>
            <person name="Pelletier E."/>
            <person name="Niang G."/>
            <person name="Scheremetjew M."/>
            <person name="Finn R."/>
            <person name="Kale V."/>
            <person name="Holt S."/>
            <person name="Cochrane G."/>
            <person name="Meng A."/>
            <person name="Brown T."/>
            <person name="Cohen L."/>
        </authorList>
    </citation>
    <scope>NUCLEOTIDE SEQUENCE</scope>
    <source>
        <strain evidence="3">CCMP722</strain>
    </source>
</reference>
<accession>A0A7S0WHG9</accession>
<proteinExistence type="predicted"/>
<protein>
    <recommendedName>
        <fullName evidence="2">CUE domain-containing protein</fullName>
    </recommendedName>
</protein>
<dbReference type="InterPro" id="IPR003892">
    <property type="entry name" value="CUE"/>
</dbReference>
<organism evidence="3">
    <name type="scientific">Pyramimonas obovata</name>
    <dbReference type="NCBI Taxonomy" id="1411642"/>
    <lineage>
        <taxon>Eukaryota</taxon>
        <taxon>Viridiplantae</taxon>
        <taxon>Chlorophyta</taxon>
        <taxon>Pyramimonadophyceae</taxon>
        <taxon>Pyramimonadales</taxon>
        <taxon>Pyramimonadaceae</taxon>
        <taxon>Pyramimonas</taxon>
        <taxon>Pyramimonas incertae sedis</taxon>
    </lineage>
</organism>
<feature type="region of interest" description="Disordered" evidence="1">
    <location>
        <begin position="145"/>
        <end position="169"/>
    </location>
</feature>
<dbReference type="PROSITE" id="PS51140">
    <property type="entry name" value="CUE"/>
    <property type="match status" value="1"/>
</dbReference>
<gene>
    <name evidence="3" type="ORF">POBO1169_LOCUS9028</name>
</gene>
<evidence type="ECO:0000256" key="1">
    <source>
        <dbReference type="SAM" id="MobiDB-lite"/>
    </source>
</evidence>
<evidence type="ECO:0000313" key="3">
    <source>
        <dbReference type="EMBL" id="CAD8667347.1"/>
    </source>
</evidence>
<sequence>MSQLNETSTSRGAVDTKAQLHVTCPKCNGVSCAPCDTVVACPFCEQHMRTPASAPPVATPVKANPETVKEIKTVLSHLSDEQIEKALLANNNDKVAALKALLGGHNTTCHQQGYTQTPVCPNGQPHYYQGGQQYNVPNHPESYYRPQPQMAAAGGDRSRSGKEKGWWDENTEGMGFGSGLLIGGLGGVTTFLVGDAIF</sequence>
<dbReference type="EMBL" id="HBFA01017717">
    <property type="protein sequence ID" value="CAD8667347.1"/>
    <property type="molecule type" value="Transcribed_RNA"/>
</dbReference>
<feature type="compositionally biased region" description="Basic and acidic residues" evidence="1">
    <location>
        <begin position="156"/>
        <end position="167"/>
    </location>
</feature>